<dbReference type="Proteomes" id="UP000298313">
    <property type="component" value="Unassembled WGS sequence"/>
</dbReference>
<evidence type="ECO:0000313" key="2">
    <source>
        <dbReference type="EMBL" id="TFD79168.1"/>
    </source>
</evidence>
<dbReference type="EMBL" id="SOHH01000056">
    <property type="protein sequence ID" value="TFD79168.1"/>
    <property type="molecule type" value="Genomic_DNA"/>
</dbReference>
<accession>A0A4R9B9P4</accession>
<evidence type="ECO:0000313" key="3">
    <source>
        <dbReference type="Proteomes" id="UP000298313"/>
    </source>
</evidence>
<evidence type="ECO:0000259" key="1">
    <source>
        <dbReference type="PROSITE" id="PS50943"/>
    </source>
</evidence>
<feature type="domain" description="HTH cro/C1-type" evidence="1">
    <location>
        <begin position="5"/>
        <end position="58"/>
    </location>
</feature>
<dbReference type="InterPro" id="IPR010982">
    <property type="entry name" value="Lambda_DNA-bd_dom_sf"/>
</dbReference>
<dbReference type="Pfam" id="PF01381">
    <property type="entry name" value="HTH_3"/>
    <property type="match status" value="1"/>
</dbReference>
<dbReference type="AlphaFoldDB" id="A0A4R9B9P4"/>
<dbReference type="Gene3D" id="1.10.260.40">
    <property type="entry name" value="lambda repressor-like DNA-binding domains"/>
    <property type="match status" value="1"/>
</dbReference>
<sequence>MTSMIREARERHRITIYELAERLQITPGAISHLEKSERVGTIKIATLRRALQAIGEDLEMASKPITMKSRHLMSARTAAEAINTELKAGDSDAALRLTTQAIDHFRQAKTSSEIADFLRKPGPIEDSNWDTLLATAIRWDSKRRGIKAPGWTKRPPLRIDWMPGVDTTPSTEYADFIRQQAEPEFLEHRILIRERDFTTR</sequence>
<name>A0A4R9B9P4_9MICO</name>
<protein>
    <submittedName>
        <fullName evidence="2">XRE family transcriptional regulator</fullName>
    </submittedName>
</protein>
<gene>
    <name evidence="2" type="ORF">E3T48_06230</name>
</gene>
<keyword evidence="3" id="KW-1185">Reference proteome</keyword>
<dbReference type="SMART" id="SM00530">
    <property type="entry name" value="HTH_XRE"/>
    <property type="match status" value="1"/>
</dbReference>
<proteinExistence type="predicted"/>
<dbReference type="SUPFAM" id="SSF47413">
    <property type="entry name" value="lambda repressor-like DNA-binding domains"/>
    <property type="match status" value="1"/>
</dbReference>
<comment type="caution">
    <text evidence="2">The sequence shown here is derived from an EMBL/GenBank/DDBJ whole genome shotgun (WGS) entry which is preliminary data.</text>
</comment>
<dbReference type="OrthoDB" id="5115082at2"/>
<dbReference type="CDD" id="cd00093">
    <property type="entry name" value="HTH_XRE"/>
    <property type="match status" value="1"/>
</dbReference>
<dbReference type="RefSeq" id="WP_134522953.1">
    <property type="nucleotide sequence ID" value="NZ_SOHH01000056.1"/>
</dbReference>
<dbReference type="PROSITE" id="PS50943">
    <property type="entry name" value="HTH_CROC1"/>
    <property type="match status" value="1"/>
</dbReference>
<dbReference type="InterPro" id="IPR001387">
    <property type="entry name" value="Cro/C1-type_HTH"/>
</dbReference>
<reference evidence="2 3" key="1">
    <citation type="submission" date="2019-03" db="EMBL/GenBank/DDBJ databases">
        <title>Genomics of glacier-inhabiting Cryobacterium strains.</title>
        <authorList>
            <person name="Liu Q."/>
            <person name="Xin Y.-H."/>
        </authorList>
    </citation>
    <scope>NUCLEOTIDE SEQUENCE [LARGE SCALE GENOMIC DNA]</scope>
    <source>
        <strain evidence="2 3">Hh4</strain>
    </source>
</reference>
<dbReference type="GO" id="GO:0003677">
    <property type="term" value="F:DNA binding"/>
    <property type="evidence" value="ECO:0007669"/>
    <property type="project" value="InterPro"/>
</dbReference>
<organism evidence="2 3">
    <name type="scientific">Cryobacterium fucosi</name>
    <dbReference type="NCBI Taxonomy" id="1259157"/>
    <lineage>
        <taxon>Bacteria</taxon>
        <taxon>Bacillati</taxon>
        <taxon>Actinomycetota</taxon>
        <taxon>Actinomycetes</taxon>
        <taxon>Micrococcales</taxon>
        <taxon>Microbacteriaceae</taxon>
        <taxon>Cryobacterium</taxon>
    </lineage>
</organism>